<name>A0A4Q0AIY7_9BACT</name>
<feature type="compositionally biased region" description="Low complexity" evidence="1">
    <location>
        <begin position="72"/>
        <end position="83"/>
    </location>
</feature>
<keyword evidence="2" id="KW-0732">Signal</keyword>
<evidence type="ECO:0000313" key="3">
    <source>
        <dbReference type="EMBL" id="RWZ79254.1"/>
    </source>
</evidence>
<gene>
    <name evidence="3" type="ORF">EOT04_02085</name>
</gene>
<feature type="signal peptide" evidence="2">
    <location>
        <begin position="1"/>
        <end position="30"/>
    </location>
</feature>
<feature type="compositionally biased region" description="Polar residues" evidence="1">
    <location>
        <begin position="84"/>
        <end position="95"/>
    </location>
</feature>
<feature type="chain" id="PRO_5020410202" evidence="2">
    <location>
        <begin position="31"/>
        <end position="95"/>
    </location>
</feature>
<comment type="caution">
    <text evidence="3">The sequence shown here is derived from an EMBL/GenBank/DDBJ whole genome shotgun (WGS) entry which is preliminary data.</text>
</comment>
<proteinExistence type="predicted"/>
<evidence type="ECO:0000256" key="2">
    <source>
        <dbReference type="SAM" id="SignalP"/>
    </source>
</evidence>
<keyword evidence="4" id="KW-1185">Reference proteome</keyword>
<organism evidence="3 4">
    <name type="scientific">Candidatus Chaera renei</name>
    <dbReference type="NCBI Taxonomy" id="2506947"/>
    <lineage>
        <taxon>Bacteria</taxon>
        <taxon>Candidatus Saccharimonadota</taxon>
        <taxon>Candidatus Saccharimonadia</taxon>
        <taxon>Candidatus Saccharimonadales</taxon>
        <taxon>Candidatus Saccharimonadaceae</taxon>
        <taxon>Candidatus Chaera</taxon>
    </lineage>
</organism>
<dbReference type="EMBL" id="SCKW01000017">
    <property type="protein sequence ID" value="RWZ79254.1"/>
    <property type="molecule type" value="Genomic_DNA"/>
</dbReference>
<protein>
    <submittedName>
        <fullName evidence="3">Uncharacterized protein</fullName>
    </submittedName>
</protein>
<sequence length="95" mass="9322">MSINKKALIGAMLLGIAVTPLALVAGRANAAPATNQPASPSVAQVAEGPDQATEAVSEAPETGGAKADTDNVQSGSGVQQTGQHSDATPDTASNR</sequence>
<dbReference type="AlphaFoldDB" id="A0A4Q0AIY7"/>
<evidence type="ECO:0000313" key="4">
    <source>
        <dbReference type="Proteomes" id="UP000289269"/>
    </source>
</evidence>
<reference evidence="3" key="1">
    <citation type="submission" date="2019-01" db="EMBL/GenBank/DDBJ databases">
        <title>Genomic signatures and co-occurrence patterns of the ultra-small Saccharimodia (Patescibacteria phylum) suggest a symbiotic lifestyle.</title>
        <authorList>
            <person name="Lemos L."/>
            <person name="Medeiros J."/>
            <person name="Andreote F."/>
            <person name="Fernandes G."/>
            <person name="Varani A."/>
            <person name="Oliveira G."/>
            <person name="Pylro V."/>
        </authorList>
    </citation>
    <scope>NUCLEOTIDE SEQUENCE [LARGE SCALE GENOMIC DNA]</scope>
    <source>
        <strain evidence="3">AMD01</strain>
    </source>
</reference>
<evidence type="ECO:0000256" key="1">
    <source>
        <dbReference type="SAM" id="MobiDB-lite"/>
    </source>
</evidence>
<feature type="region of interest" description="Disordered" evidence="1">
    <location>
        <begin position="29"/>
        <end position="95"/>
    </location>
</feature>
<feature type="compositionally biased region" description="Polar residues" evidence="1">
    <location>
        <begin position="32"/>
        <end position="42"/>
    </location>
</feature>
<dbReference type="Proteomes" id="UP000289269">
    <property type="component" value="Unassembled WGS sequence"/>
</dbReference>
<accession>A0A4Q0AIY7</accession>